<protein>
    <submittedName>
        <fullName evidence="1">Uncharacterized protein</fullName>
    </submittedName>
</protein>
<dbReference type="OrthoDB" id="5517330at2"/>
<keyword evidence="2" id="KW-1185">Reference proteome</keyword>
<accession>D8K9K1</accession>
<dbReference type="AlphaFoldDB" id="D8K9K1"/>
<evidence type="ECO:0000313" key="2">
    <source>
        <dbReference type="Proteomes" id="UP000000393"/>
    </source>
</evidence>
<name>D8K9K1_NITWC</name>
<dbReference type="RefSeq" id="WP_013219401.1">
    <property type="nucleotide sequence ID" value="NC_014315.1"/>
</dbReference>
<dbReference type="KEGG" id="nwa:Nwat_0320"/>
<reference evidence="1 2" key="1">
    <citation type="submission" date="2010-06" db="EMBL/GenBank/DDBJ databases">
        <title>Complete sequence of chromosome of Nitrosococcus watsoni C-113.</title>
        <authorList>
            <consortium name="US DOE Joint Genome Institute"/>
            <person name="Lucas S."/>
            <person name="Copeland A."/>
            <person name="Lapidus A."/>
            <person name="Cheng J.-F."/>
            <person name="Bruce D."/>
            <person name="Goodwin L."/>
            <person name="Pitluck S."/>
            <person name="Malfatti S.A."/>
            <person name="Chain P.S.G."/>
            <person name="Land M."/>
            <person name="Hauser L."/>
            <person name="Kyrpides N."/>
            <person name="Ivanova N."/>
            <person name="Cambell M.A."/>
            <person name="Heidelberg J.F."/>
            <person name="Klotz M.G."/>
            <person name="Woyke T."/>
        </authorList>
    </citation>
    <scope>NUCLEOTIDE SEQUENCE [LARGE SCALE GENOMIC DNA]</scope>
    <source>
        <strain evidence="1 2">C-113</strain>
    </source>
</reference>
<dbReference type="EMBL" id="CP002086">
    <property type="protein sequence ID" value="ADJ27290.1"/>
    <property type="molecule type" value="Genomic_DNA"/>
</dbReference>
<dbReference type="Proteomes" id="UP000000393">
    <property type="component" value="Chromosome"/>
</dbReference>
<dbReference type="HOGENOM" id="CLU_1259926_0_0_6"/>
<gene>
    <name evidence="1" type="ordered locus">Nwat_0320</name>
</gene>
<sequence length="224" mass="23507">MHDIDRTLAEFEPEMDAYETGQEEYEFQDEYEFEGLDTEAVFDEAEEMELAAELLGVTDEAELDQFLGNIFKKVGRTVGKFVKSPVGRALGGALKGIAKKALPVVGGTLGSFVPGVGTAIGTTLGKAASNMFEVELEGLSPEDQEFEVAKRVVQLAGAAAKNAALAPSSANPQAVAKMALTAAAKKHAPGLLRGGAASSPTAAAGRGRSGRWIRRGRKIVLLGV</sequence>
<evidence type="ECO:0000313" key="1">
    <source>
        <dbReference type="EMBL" id="ADJ27290.1"/>
    </source>
</evidence>
<dbReference type="eggNOG" id="ENOG5032RHR">
    <property type="taxonomic scope" value="Bacteria"/>
</dbReference>
<dbReference type="STRING" id="105559.Nwat_0320"/>
<proteinExistence type="predicted"/>
<organism evidence="1 2">
    <name type="scientific">Nitrosococcus watsoni (strain C-113)</name>
    <dbReference type="NCBI Taxonomy" id="105559"/>
    <lineage>
        <taxon>Bacteria</taxon>
        <taxon>Pseudomonadati</taxon>
        <taxon>Pseudomonadota</taxon>
        <taxon>Gammaproteobacteria</taxon>
        <taxon>Chromatiales</taxon>
        <taxon>Chromatiaceae</taxon>
        <taxon>Nitrosococcus</taxon>
    </lineage>
</organism>